<evidence type="ECO:0000256" key="3">
    <source>
        <dbReference type="ARBA" id="ARBA00022448"/>
    </source>
</evidence>
<proteinExistence type="inferred from homology"/>
<dbReference type="STRING" id="128944.AWM75_00920"/>
<keyword evidence="10" id="KW-1185">Reference proteome</keyword>
<dbReference type="PANTHER" id="PTHR30477">
    <property type="entry name" value="ABC-TRANSPORTER METAL-BINDING PROTEIN"/>
    <property type="match status" value="1"/>
</dbReference>
<reference evidence="9 10" key="1">
    <citation type="journal article" date="2016" name="Genome Announc.">
        <title>Complete Genome Sequences of Aerococcus christensenii CCUG 28831T, Aerococcus sanguinicola CCUG 43001T, Aerococcus urinae CCUG 36881T, Aerococcus urinaeequi CCUG 28094T, Aerococcus urinaehominis CCUG 42038 BT, and Aerococcus viridans CCUG 4311T.</title>
        <authorList>
            <person name="Carkaci D."/>
            <person name="Dargis R."/>
            <person name="Nielsen X.C."/>
            <person name="Skovgaard O."/>
            <person name="Fuursted K."/>
            <person name="Christensen J.J."/>
        </authorList>
    </citation>
    <scope>NUCLEOTIDE SEQUENCE [LARGE SCALE GENOMIC DNA]</scope>
    <source>
        <strain evidence="9 10">CCUG42038B</strain>
    </source>
</reference>
<comment type="similarity">
    <text evidence="2 8">Belongs to the ABC-3 integral membrane protein family.</text>
</comment>
<sequence>MANILQLLHDYTFQVVAIGTGMLGILSGIIGSLAVLRKESLLGDALSHAALPGIVVGFMLVGHKNLMLMLLGATVSGLLATILIRWISKGSIKMDASLSLILSSFFALGLVLLTQAQKTPNAQQAGLKNFIYGQASAMLKGDVITIVVTGLIFIALIILFWKELKAQTFDPVFFSTLAFSPKLVQFVFSLILVVTVILGLESVGVILMSALLISPPVAARQWTNRLETMVILSGCFGLAAGLIGTLWSSMTRNMPTGPAIVLVASIIVLFSILFAPNRGLLARSWQYHQRKKHYQKIMRERGQD</sequence>
<dbReference type="SUPFAM" id="SSF81345">
    <property type="entry name" value="ABC transporter involved in vitamin B12 uptake, BtuC"/>
    <property type="match status" value="1"/>
</dbReference>
<keyword evidence="7" id="KW-0472">Membrane</keyword>
<dbReference type="CDD" id="cd06550">
    <property type="entry name" value="TM_ABC_iron-siderophores_like"/>
    <property type="match status" value="1"/>
</dbReference>
<evidence type="ECO:0000313" key="9">
    <source>
        <dbReference type="EMBL" id="AMB98642.1"/>
    </source>
</evidence>
<dbReference type="EMBL" id="CP014163">
    <property type="protein sequence ID" value="AMB98642.1"/>
    <property type="molecule type" value="Genomic_DNA"/>
</dbReference>
<evidence type="ECO:0000256" key="7">
    <source>
        <dbReference type="ARBA" id="ARBA00023136"/>
    </source>
</evidence>
<evidence type="ECO:0000256" key="8">
    <source>
        <dbReference type="RuleBase" id="RU003943"/>
    </source>
</evidence>
<reference evidence="10" key="2">
    <citation type="submission" date="2016-01" db="EMBL/GenBank/DDBJ databases">
        <title>Six Aerococcus type strain genome sequencing and assembly using PacBio and Illumina Hiseq.</title>
        <authorList>
            <person name="Carkaci D."/>
            <person name="Dargis R."/>
            <person name="Nielsen X.C."/>
            <person name="Skovgaard O."/>
            <person name="Fuursted K."/>
            <person name="Christensen J.J."/>
        </authorList>
    </citation>
    <scope>NUCLEOTIDE SEQUENCE [LARGE SCALE GENOMIC DNA]</scope>
    <source>
        <strain evidence="10">CCUG42038B</strain>
    </source>
</reference>
<keyword evidence="6" id="KW-1133">Transmembrane helix</keyword>
<accession>A0A0X8FJU6</accession>
<dbReference type="InterPro" id="IPR037294">
    <property type="entry name" value="ABC_BtuC-like"/>
</dbReference>
<dbReference type="GO" id="GO:0043190">
    <property type="term" value="C:ATP-binding cassette (ABC) transporter complex"/>
    <property type="evidence" value="ECO:0007669"/>
    <property type="project" value="InterPro"/>
</dbReference>
<evidence type="ECO:0000256" key="4">
    <source>
        <dbReference type="ARBA" id="ARBA00022475"/>
    </source>
</evidence>
<dbReference type="GO" id="GO:0055085">
    <property type="term" value="P:transmembrane transport"/>
    <property type="evidence" value="ECO:0007669"/>
    <property type="project" value="InterPro"/>
</dbReference>
<keyword evidence="3 8" id="KW-0813">Transport</keyword>
<dbReference type="OrthoDB" id="9788905at2"/>
<dbReference type="GO" id="GO:0010043">
    <property type="term" value="P:response to zinc ion"/>
    <property type="evidence" value="ECO:0007669"/>
    <property type="project" value="TreeGrafter"/>
</dbReference>
<evidence type="ECO:0000256" key="1">
    <source>
        <dbReference type="ARBA" id="ARBA00004651"/>
    </source>
</evidence>
<name>A0A0X8FJU6_9LACT</name>
<dbReference type="InterPro" id="IPR001626">
    <property type="entry name" value="ABC_TroCD"/>
</dbReference>
<dbReference type="AlphaFoldDB" id="A0A0X8FJU6"/>
<dbReference type="Pfam" id="PF00950">
    <property type="entry name" value="ABC-3"/>
    <property type="match status" value="1"/>
</dbReference>
<protein>
    <submittedName>
        <fullName evidence="9">Zinc ABC transporter permease</fullName>
    </submittedName>
</protein>
<dbReference type="PANTHER" id="PTHR30477:SF3">
    <property type="entry name" value="METAL TRANSPORT SYSTEM MEMBRANE PROTEIN CT_069-RELATED"/>
    <property type="match status" value="1"/>
</dbReference>
<evidence type="ECO:0000256" key="5">
    <source>
        <dbReference type="ARBA" id="ARBA00022692"/>
    </source>
</evidence>
<dbReference type="Proteomes" id="UP000062260">
    <property type="component" value="Chromosome"/>
</dbReference>
<evidence type="ECO:0000256" key="6">
    <source>
        <dbReference type="ARBA" id="ARBA00022989"/>
    </source>
</evidence>
<dbReference type="Gene3D" id="1.10.3470.10">
    <property type="entry name" value="ABC transporter involved in vitamin B12 uptake, BtuC"/>
    <property type="match status" value="1"/>
</dbReference>
<keyword evidence="5 8" id="KW-0812">Transmembrane</keyword>
<gene>
    <name evidence="9" type="ORF">AWM75_00920</name>
</gene>
<organism evidence="9 10">
    <name type="scientific">Aerococcus urinaehominis</name>
    <dbReference type="NCBI Taxonomy" id="128944"/>
    <lineage>
        <taxon>Bacteria</taxon>
        <taxon>Bacillati</taxon>
        <taxon>Bacillota</taxon>
        <taxon>Bacilli</taxon>
        <taxon>Lactobacillales</taxon>
        <taxon>Aerococcaceae</taxon>
        <taxon>Aerococcus</taxon>
    </lineage>
</organism>
<dbReference type="KEGG" id="auh:AWM75_00920"/>
<dbReference type="RefSeq" id="WP_067977301.1">
    <property type="nucleotide sequence ID" value="NZ_CP014163.1"/>
</dbReference>
<comment type="subcellular location">
    <subcellularLocation>
        <location evidence="1 8">Cell membrane</location>
        <topology evidence="1 8">Multi-pass membrane protein</topology>
    </subcellularLocation>
</comment>
<evidence type="ECO:0000256" key="2">
    <source>
        <dbReference type="ARBA" id="ARBA00008034"/>
    </source>
</evidence>
<evidence type="ECO:0000313" key="10">
    <source>
        <dbReference type="Proteomes" id="UP000062260"/>
    </source>
</evidence>
<keyword evidence="4" id="KW-1003">Cell membrane</keyword>